<dbReference type="EMBL" id="FRXO01000001">
    <property type="protein sequence ID" value="SHO59617.1"/>
    <property type="molecule type" value="Genomic_DNA"/>
</dbReference>
<reference evidence="1 2" key="1">
    <citation type="submission" date="2016-12" db="EMBL/GenBank/DDBJ databases">
        <authorList>
            <person name="Song W.-J."/>
            <person name="Kurnit D.M."/>
        </authorList>
    </citation>
    <scope>NUCLEOTIDE SEQUENCE [LARGE SCALE GENOMIC DNA]</scope>
    <source>
        <strain evidence="1 2">DSM 19599</strain>
    </source>
</reference>
<dbReference type="RefSeq" id="WP_073625197.1">
    <property type="nucleotide sequence ID" value="NZ_FRXO01000001.1"/>
</dbReference>
<keyword evidence="2" id="KW-1185">Reference proteome</keyword>
<dbReference type="Proteomes" id="UP000186406">
    <property type="component" value="Unassembled WGS sequence"/>
</dbReference>
<dbReference type="OrthoDB" id="7220707at2"/>
<proteinExistence type="predicted"/>
<dbReference type="AlphaFoldDB" id="A0A1M7Z3T8"/>
<sequence>MVEQTLYLIQAFSESTRGRLLSDAPIRCISERAARRGAEILAGTKAGVMAISMHGDFRDAGSEMRTEILFSAGRIPEELGLF</sequence>
<accession>A0A1M7Z3T8</accession>
<name>A0A1M7Z3T8_9HYPH</name>
<organism evidence="1 2">
    <name type="scientific">Pseudoxanthobacter soli DSM 19599</name>
    <dbReference type="NCBI Taxonomy" id="1123029"/>
    <lineage>
        <taxon>Bacteria</taxon>
        <taxon>Pseudomonadati</taxon>
        <taxon>Pseudomonadota</taxon>
        <taxon>Alphaproteobacteria</taxon>
        <taxon>Hyphomicrobiales</taxon>
        <taxon>Segnochrobactraceae</taxon>
        <taxon>Pseudoxanthobacter</taxon>
    </lineage>
</organism>
<evidence type="ECO:0000313" key="2">
    <source>
        <dbReference type="Proteomes" id="UP000186406"/>
    </source>
</evidence>
<evidence type="ECO:0000313" key="1">
    <source>
        <dbReference type="EMBL" id="SHO59617.1"/>
    </source>
</evidence>
<gene>
    <name evidence="1" type="ORF">SAMN02745172_00003</name>
</gene>
<protein>
    <submittedName>
        <fullName evidence="1">Uncharacterized protein</fullName>
    </submittedName>
</protein>